<evidence type="ECO:0000313" key="5">
    <source>
        <dbReference type="EMBL" id="STZ61387.1"/>
    </source>
</evidence>
<reference evidence="5 6" key="1">
    <citation type="submission" date="2018-06" db="EMBL/GenBank/DDBJ databases">
        <authorList>
            <consortium name="Pathogen Informatics"/>
            <person name="Doyle S."/>
        </authorList>
    </citation>
    <scope>NUCLEOTIDE SEQUENCE [LARGE SCALE GENOMIC DNA]</scope>
    <source>
        <strain evidence="5 6">NCTC10821</strain>
    </source>
</reference>
<evidence type="ECO:0000256" key="2">
    <source>
        <dbReference type="ARBA" id="ARBA00022801"/>
    </source>
</evidence>
<dbReference type="OrthoDB" id="1404170at2"/>
<evidence type="ECO:0000259" key="4">
    <source>
        <dbReference type="Pfam" id="PF06737"/>
    </source>
</evidence>
<dbReference type="EMBL" id="UGQT01000001">
    <property type="protein sequence ID" value="STZ61387.1"/>
    <property type="molecule type" value="Genomic_DNA"/>
</dbReference>
<name>A0A378TMG2_9MYCO</name>
<dbReference type="AlphaFoldDB" id="A0A378TMG2"/>
<dbReference type="Gene3D" id="1.10.530.10">
    <property type="match status" value="1"/>
</dbReference>
<accession>A0A378TMG2</accession>
<proteinExistence type="inferred from homology"/>
<gene>
    <name evidence="5" type="ORF">NCTC10821_04941</name>
</gene>
<dbReference type="InterPro" id="IPR010618">
    <property type="entry name" value="RPF"/>
</dbReference>
<evidence type="ECO:0000313" key="6">
    <source>
        <dbReference type="Proteomes" id="UP000254978"/>
    </source>
</evidence>
<keyword evidence="3" id="KW-0732">Signal</keyword>
<evidence type="ECO:0000256" key="1">
    <source>
        <dbReference type="ARBA" id="ARBA00010830"/>
    </source>
</evidence>
<organism evidence="5 6">
    <name type="scientific">Mycolicibacterium tokaiense</name>
    <dbReference type="NCBI Taxonomy" id="39695"/>
    <lineage>
        <taxon>Bacteria</taxon>
        <taxon>Bacillati</taxon>
        <taxon>Actinomycetota</taxon>
        <taxon>Actinomycetes</taxon>
        <taxon>Mycobacteriales</taxon>
        <taxon>Mycobacteriaceae</taxon>
        <taxon>Mycolicibacterium</taxon>
    </lineage>
</organism>
<dbReference type="GO" id="GO:0016787">
    <property type="term" value="F:hydrolase activity"/>
    <property type="evidence" value="ECO:0007669"/>
    <property type="project" value="UniProtKB-KW"/>
</dbReference>
<evidence type="ECO:0000256" key="3">
    <source>
        <dbReference type="SAM" id="SignalP"/>
    </source>
</evidence>
<dbReference type="SUPFAM" id="SSF53955">
    <property type="entry name" value="Lysozyme-like"/>
    <property type="match status" value="1"/>
</dbReference>
<keyword evidence="6" id="KW-1185">Reference proteome</keyword>
<feature type="chain" id="PRO_5016747613" evidence="3">
    <location>
        <begin position="46"/>
        <end position="121"/>
    </location>
</feature>
<keyword evidence="2" id="KW-0378">Hydrolase</keyword>
<dbReference type="InterPro" id="IPR023346">
    <property type="entry name" value="Lysozyme-like_dom_sf"/>
</dbReference>
<sequence>MGVFDGARMPKGTMLQNLRKKLTMAVVGGALVAAPMALGAGTANADSVNWDAVAACESGGNWAINTGNGYYGGLQFTMGTWQANGGSGSPHHASREEQIRVAENVLQSQGIGAWPSCGGRG</sequence>
<dbReference type="Pfam" id="PF06737">
    <property type="entry name" value="Transglycosylas"/>
    <property type="match status" value="1"/>
</dbReference>
<comment type="similarity">
    <text evidence="1">Belongs to the transglycosylase family. Rpf subfamily.</text>
</comment>
<feature type="signal peptide" evidence="3">
    <location>
        <begin position="1"/>
        <end position="45"/>
    </location>
</feature>
<dbReference type="Proteomes" id="UP000254978">
    <property type="component" value="Unassembled WGS sequence"/>
</dbReference>
<protein>
    <submittedName>
        <fullName evidence="5">Transglycosylase domain-containing protein</fullName>
    </submittedName>
</protein>
<dbReference type="CDD" id="cd13925">
    <property type="entry name" value="RPF"/>
    <property type="match status" value="1"/>
</dbReference>
<feature type="domain" description="Resuscitation-promoting factor core lysozyme-like" evidence="4">
    <location>
        <begin position="45"/>
        <end position="117"/>
    </location>
</feature>